<dbReference type="PANTHER" id="PTHR48073">
    <property type="entry name" value="O-SUCCINYLBENZOATE SYNTHASE-RELATED"/>
    <property type="match status" value="1"/>
</dbReference>
<dbReference type="GO" id="GO:0046872">
    <property type="term" value="F:metal ion binding"/>
    <property type="evidence" value="ECO:0007669"/>
    <property type="project" value="UniProtKB-KW"/>
</dbReference>
<dbReference type="InterPro" id="IPR013341">
    <property type="entry name" value="Mandelate_racemase_N_dom"/>
</dbReference>
<dbReference type="InterPro" id="IPR029017">
    <property type="entry name" value="Enolase-like_N"/>
</dbReference>
<dbReference type="SUPFAM" id="SSF54826">
    <property type="entry name" value="Enolase N-terminal domain-like"/>
    <property type="match status" value="1"/>
</dbReference>
<comment type="caution">
    <text evidence="4">The sequence shown here is derived from an EMBL/GenBank/DDBJ whole genome shotgun (WGS) entry which is preliminary data.</text>
</comment>
<organism evidence="4 5">
    <name type="scientific">Halobacteriovorax marinus</name>
    <dbReference type="NCBI Taxonomy" id="97084"/>
    <lineage>
        <taxon>Bacteria</taxon>
        <taxon>Pseudomonadati</taxon>
        <taxon>Bdellovibrionota</taxon>
        <taxon>Bacteriovoracia</taxon>
        <taxon>Bacteriovoracales</taxon>
        <taxon>Halobacteriovoraceae</taxon>
        <taxon>Halobacteriovorax</taxon>
    </lineage>
</organism>
<gene>
    <name evidence="4" type="ORF">A9Q84_06240</name>
</gene>
<dbReference type="Pfam" id="PF02746">
    <property type="entry name" value="MR_MLE_N"/>
    <property type="match status" value="1"/>
</dbReference>
<dbReference type="InterPro" id="IPR036849">
    <property type="entry name" value="Enolase-like_C_sf"/>
</dbReference>
<dbReference type="InterPro" id="IPR029065">
    <property type="entry name" value="Enolase_C-like"/>
</dbReference>
<dbReference type="Gene3D" id="3.20.20.120">
    <property type="entry name" value="Enolase-like C-terminal domain"/>
    <property type="match status" value="1"/>
</dbReference>
<evidence type="ECO:0000259" key="3">
    <source>
        <dbReference type="Pfam" id="PF13378"/>
    </source>
</evidence>
<dbReference type="SUPFAM" id="SSF51604">
    <property type="entry name" value="Enolase C-terminal domain-like"/>
    <property type="match status" value="1"/>
</dbReference>
<protein>
    <recommendedName>
        <fullName evidence="6">Mandelate racemase/muconate lactonizing enzyme C-terminal domain-containing protein</fullName>
    </recommendedName>
</protein>
<dbReference type="Proteomes" id="UP000196531">
    <property type="component" value="Unassembled WGS sequence"/>
</dbReference>
<keyword evidence="1" id="KW-0479">Metal-binding</keyword>
<proteinExistence type="predicted"/>
<dbReference type="Pfam" id="PF13378">
    <property type="entry name" value="MR_MLE_C"/>
    <property type="match status" value="1"/>
</dbReference>
<reference evidence="5" key="1">
    <citation type="journal article" date="2017" name="Proc. Natl. Acad. Sci. U.S.A.">
        <title>Simulation of Deepwater Horizon oil plume reveals substrate specialization within a complex community of hydrocarbon-degraders.</title>
        <authorList>
            <person name="Hu P."/>
            <person name="Dubinsky E.A."/>
            <person name="Probst A.J."/>
            <person name="Wang J."/>
            <person name="Sieber C.M.K."/>
            <person name="Tom L.M."/>
            <person name="Gardinali P."/>
            <person name="Banfield J.F."/>
            <person name="Atlas R.M."/>
            <person name="Andersen G.L."/>
        </authorList>
    </citation>
    <scope>NUCLEOTIDE SEQUENCE [LARGE SCALE GENOMIC DNA]</scope>
</reference>
<evidence type="ECO:0000313" key="4">
    <source>
        <dbReference type="EMBL" id="OUR97796.1"/>
    </source>
</evidence>
<evidence type="ECO:0008006" key="6">
    <source>
        <dbReference type="Google" id="ProtNLM"/>
    </source>
</evidence>
<name>A0A1Y5F9J8_9BACT</name>
<dbReference type="Gene3D" id="3.30.390.10">
    <property type="entry name" value="Enolase-like, N-terminal domain"/>
    <property type="match status" value="1"/>
</dbReference>
<dbReference type="GO" id="GO:0006518">
    <property type="term" value="P:peptide metabolic process"/>
    <property type="evidence" value="ECO:0007669"/>
    <property type="project" value="UniProtKB-ARBA"/>
</dbReference>
<accession>A0A1Y5F9J8</accession>
<feature type="domain" description="Mandelate racemase/muconate lactonizing enzyme N-terminal" evidence="2">
    <location>
        <begin position="22"/>
        <end position="122"/>
    </location>
</feature>
<feature type="domain" description="Enolase C-terminal" evidence="3">
    <location>
        <begin position="157"/>
        <end position="365"/>
    </location>
</feature>
<dbReference type="AlphaFoldDB" id="A0A1Y5F9J8"/>
<evidence type="ECO:0000313" key="5">
    <source>
        <dbReference type="Proteomes" id="UP000196531"/>
    </source>
</evidence>
<sequence length="365" mass="41378">MKIASISEIDISINFKLKFKHNTKSRDKTESFFVKIVTDSGMIGYGEGCPRSYVTGEDLKSCRKFLSEYENSIAKLTNLDELKIFVELNNKAISKSPSAWCAIEIALLDLLAKEKSISVEEMFELNPPIQNHSITAVIGIDSPFLFLKKLMKYRFFGLSDFKLKLTGVKKIDKRILSWVKFSGIPSKHVRVDANNIWSDESECIAALKELDNLIWAIEEPLQERDIKKFIKISKETGKKIILDESFLKVEDFEEIKSHPDIFLVNLRISKMGGIIRSLGIISAFKKHGFKFILGTHVGETSLLGRVSLFIAENFKESIYAMEGSYSTHLLEVDPANPNIKFGKKGLVKVNDLHLKKSGWGIDFNE</sequence>
<dbReference type="EMBL" id="MAAO01000005">
    <property type="protein sequence ID" value="OUR97796.1"/>
    <property type="molecule type" value="Genomic_DNA"/>
</dbReference>
<dbReference type="PANTHER" id="PTHR48073:SF2">
    <property type="entry name" value="O-SUCCINYLBENZOATE SYNTHASE"/>
    <property type="match status" value="1"/>
</dbReference>
<evidence type="ECO:0000259" key="2">
    <source>
        <dbReference type="Pfam" id="PF02746"/>
    </source>
</evidence>
<evidence type="ECO:0000256" key="1">
    <source>
        <dbReference type="ARBA" id="ARBA00022723"/>
    </source>
</evidence>
<dbReference type="GO" id="GO:0003824">
    <property type="term" value="F:catalytic activity"/>
    <property type="evidence" value="ECO:0007669"/>
    <property type="project" value="UniProtKB-ARBA"/>
</dbReference>